<evidence type="ECO:0000313" key="2">
    <source>
        <dbReference type="Proteomes" id="UP000005640"/>
    </source>
</evidence>
<accession>A0A7P0Z4K2</accession>
<reference evidence="1 2" key="1">
    <citation type="journal article" date="2001" name="Nature">
        <title>Initial sequencing and analysis of the human genome.</title>
        <authorList>
            <consortium name="International Human Genome Sequencing Consortium"/>
            <person name="Lander E.S."/>
            <person name="Linton L.M."/>
            <person name="Birren B."/>
            <person name="Nusbaum C."/>
            <person name="Zody M.C."/>
            <person name="Baldwin J."/>
            <person name="Devon K."/>
            <person name="Dewar K."/>
            <person name="Doyle M."/>
            <person name="FitzHugh W."/>
            <person name="Funke R."/>
            <person name="Gage D."/>
            <person name="Harris K."/>
            <person name="Heaford A."/>
            <person name="Howland J."/>
            <person name="Kann L."/>
            <person name="Lehoczky J."/>
            <person name="LeVine R."/>
            <person name="McEwan P."/>
            <person name="McKernan K."/>
            <person name="Meldrim J."/>
            <person name="Mesirov J.P."/>
            <person name="Miranda C."/>
            <person name="Morris W."/>
            <person name="Naylor J."/>
            <person name="Raymond C."/>
            <person name="Rosetti M."/>
            <person name="Santos R."/>
            <person name="Sheridan A."/>
            <person name="Sougnez C."/>
            <person name="Stange-Thomann N."/>
            <person name="Stojanovic N."/>
            <person name="Subramanian A."/>
            <person name="Wyman D."/>
            <person name="Rogers J."/>
            <person name="Sulston J."/>
            <person name="Ainscough R."/>
            <person name="Beck S."/>
            <person name="Bentley D."/>
            <person name="Burton J."/>
            <person name="Clee C."/>
            <person name="Carter N."/>
            <person name="Coulson A."/>
            <person name="Deadman R."/>
            <person name="Deloukas P."/>
            <person name="Dunham A."/>
            <person name="Dunham I."/>
            <person name="Durbin R."/>
            <person name="French L."/>
            <person name="Grafham D."/>
            <person name="Gregory S."/>
            <person name="Hubbard T."/>
            <person name="Humphray S."/>
            <person name="Hunt A."/>
            <person name="Jones M."/>
            <person name="Lloyd C."/>
            <person name="McMurray A."/>
            <person name="Matthews L."/>
            <person name="Mercer S."/>
            <person name="Milne S."/>
            <person name="Mullikin J.C."/>
            <person name="Mungall A."/>
            <person name="Plumb R."/>
            <person name="Ross M."/>
            <person name="Shownkeen R."/>
            <person name="Sims S."/>
            <person name="Waterston R.H."/>
            <person name="Wilson R.K."/>
            <person name="Hillier L.W."/>
            <person name="McPherson J.D."/>
            <person name="Marra M.A."/>
            <person name="Mardis E.R."/>
            <person name="Fulton L.A."/>
            <person name="Chinwalla A.T."/>
            <person name="Pepin K.H."/>
            <person name="Gish W.R."/>
            <person name="Chissoe S.L."/>
            <person name="Wendl M.C."/>
            <person name="Delehaunty K.D."/>
            <person name="Miner T.L."/>
            <person name="Delehaunty A."/>
            <person name="Kramer J.B."/>
            <person name="Cook L.L."/>
            <person name="Fulton R.S."/>
            <person name="Johnson D.L."/>
            <person name="Minx P.J."/>
            <person name="Clifton S.W."/>
            <person name="Hawkins T."/>
            <person name="Branscomb E."/>
            <person name="Predki P."/>
            <person name="Richardson P."/>
            <person name="Wenning S."/>
            <person name="Slezak T."/>
            <person name="Doggett N."/>
            <person name="Cheng J.F."/>
            <person name="Olsen A."/>
            <person name="Lucas S."/>
            <person name="Elkin C."/>
            <person name="Uberbacher E."/>
            <person name="Frazier M."/>
            <person name="Gibbs R.A."/>
            <person name="Muzny D.M."/>
            <person name="Scherer S.E."/>
            <person name="Bouck J.B."/>
            <person name="Sodergren E.J."/>
            <person name="Worley K.C."/>
            <person name="Rives C.M."/>
            <person name="Gorrell J.H."/>
            <person name="Metzker M.L."/>
            <person name="Naylor S.L."/>
            <person name="Kucherlapati R.S."/>
            <person name="Nelson D.L."/>
            <person name="Weinstock G.M."/>
            <person name="Sakaki Y."/>
            <person name="Fujiyama A."/>
            <person name="Hattori M."/>
            <person name="Yada T."/>
            <person name="Toyoda A."/>
            <person name="Itoh T."/>
            <person name="Kawagoe C."/>
            <person name="Watanabe H."/>
            <person name="Totoki Y."/>
            <person name="Taylor T."/>
            <person name="Weissenbach J."/>
            <person name="Heilig R."/>
            <person name="Saurin W."/>
            <person name="Artiguenave F."/>
            <person name="Brottier P."/>
            <person name="Bruls T."/>
            <person name="Pelletier E."/>
            <person name="Robert C."/>
            <person name="Wincker P."/>
            <person name="Smith D.R."/>
            <person name="Doucette-Stamm L."/>
            <person name="Rubenfield M."/>
            <person name="Weinstock K."/>
            <person name="Lee H.M."/>
            <person name="Dubois J."/>
            <person name="Rosenthal A."/>
            <person name="Platzer M."/>
            <person name="Nyakatura G."/>
            <person name="Taudien S."/>
            <person name="Rump A."/>
            <person name="Yang H."/>
            <person name="Yu J."/>
            <person name="Wang J."/>
            <person name="Huang G."/>
            <person name="Gu J."/>
            <person name="Hood L."/>
            <person name="Rowen L."/>
            <person name="Madan A."/>
            <person name="Qin S."/>
            <person name="Davis R.W."/>
            <person name="Federspiel N.A."/>
            <person name="Abola A.P."/>
            <person name="Proctor M.J."/>
            <person name="Myers R.M."/>
            <person name="Schmutz J."/>
            <person name="Dickson M."/>
            <person name="Grimwood J."/>
            <person name="Cox D.R."/>
            <person name="Olson M.V."/>
            <person name="Kaul R."/>
            <person name="Raymond C."/>
            <person name="Shimizu N."/>
            <person name="Kawasaki K."/>
            <person name="Minoshima S."/>
            <person name="Evans G.A."/>
            <person name="Athanasiou M."/>
            <person name="Schultz R."/>
            <person name="Roe B.A."/>
            <person name="Chen F."/>
            <person name="Pan H."/>
            <person name="Ramser J."/>
            <person name="Lehrach H."/>
            <person name="Reinhardt R."/>
            <person name="McCombie W.R."/>
            <person name="de la Bastide M."/>
            <person name="Dedhia N."/>
            <person name="Blocker H."/>
            <person name="Hornischer K."/>
            <person name="Nordsiek G."/>
            <person name="Agarwala R."/>
            <person name="Aravind L."/>
            <person name="Bailey J.A."/>
            <person name="Bateman A."/>
            <person name="Batzoglou S."/>
            <person name="Birney E."/>
            <person name="Bork P."/>
            <person name="Brown D.G."/>
            <person name="Burge C.B."/>
            <person name="Cerutti L."/>
            <person name="Chen H.C."/>
            <person name="Church D."/>
            <person name="Clamp M."/>
            <person name="Copley R.R."/>
            <person name="Doerks T."/>
            <person name="Eddy S.R."/>
            <person name="Eichler E.E."/>
            <person name="Furey T.S."/>
            <person name="Galagan J."/>
            <person name="Gilbert J.G."/>
            <person name="Harmon C."/>
            <person name="Hayashizaki Y."/>
            <person name="Haussler D."/>
            <person name="Hermjakob H."/>
            <person name="Hokamp K."/>
            <person name="Jang W."/>
            <person name="Johnson L.S."/>
            <person name="Jones T.A."/>
            <person name="Kasif S."/>
            <person name="Kaspryzk A."/>
            <person name="Kennedy S."/>
            <person name="Kent W.J."/>
            <person name="Kitts P."/>
            <person name="Koonin E.V."/>
            <person name="Korf I."/>
            <person name="Kulp D."/>
            <person name="Lancet D."/>
            <person name="Lowe T.M."/>
            <person name="McLysaght A."/>
            <person name="Mikkelsen T."/>
            <person name="Moran J.V."/>
            <person name="Mulder N."/>
            <person name="Pollara V.J."/>
            <person name="Ponting C.P."/>
            <person name="Schuler G."/>
            <person name="Schultz J."/>
            <person name="Slater G."/>
            <person name="Smit A.F."/>
            <person name="Stupka E."/>
            <person name="Szustakowski J."/>
            <person name="Thierry-Mieg D."/>
            <person name="Thierry-Mieg J."/>
            <person name="Wagner L."/>
            <person name="Wallis J."/>
            <person name="Wheeler R."/>
            <person name="Williams A."/>
            <person name="Wolf Y.I."/>
            <person name="Wolfe K.H."/>
            <person name="Yang S.P."/>
            <person name="Yeh R.F."/>
            <person name="Collins F."/>
            <person name="Guyer M.S."/>
            <person name="Peterson J."/>
            <person name="Felsenfeld A."/>
            <person name="Wetterstrand K.A."/>
            <person name="Patrinos A."/>
            <person name="Morgan M.J."/>
            <person name="de Jong P."/>
            <person name="Catanese J.J."/>
            <person name="Osoegawa K."/>
            <person name="Shizuya H."/>
            <person name="Choi S."/>
            <person name="Chen Y.J."/>
        </authorList>
    </citation>
    <scope>NUCLEOTIDE SEQUENCE [LARGE SCALE GENOMIC DNA]</scope>
</reference>
<evidence type="ECO:0007829" key="3">
    <source>
        <dbReference type="PeptideAtlas" id="A0A7P0Z4K2"/>
    </source>
</evidence>
<keyword evidence="2" id="KW-1185">Reference proteome</keyword>
<organism evidence="1 2">
    <name type="scientific">Homo sapiens</name>
    <name type="common">Human</name>
    <dbReference type="NCBI Taxonomy" id="9606"/>
    <lineage>
        <taxon>Eukaryota</taxon>
        <taxon>Metazoa</taxon>
        <taxon>Chordata</taxon>
        <taxon>Craniata</taxon>
        <taxon>Vertebrata</taxon>
        <taxon>Euteleostomi</taxon>
        <taxon>Mammalia</taxon>
        <taxon>Eutheria</taxon>
        <taxon>Euarchontoglires</taxon>
        <taxon>Primates</taxon>
        <taxon>Haplorrhini</taxon>
        <taxon>Catarrhini</taxon>
        <taxon>Hominidae</taxon>
        <taxon>Homo</taxon>
    </lineage>
</organism>
<dbReference type="Ensembl" id="ENST00000476521.5">
    <property type="protein sequence ID" value="ENSP00000506205.1"/>
    <property type="gene ID" value="ENSG00000137959.18"/>
</dbReference>
<reference evidence="1 2" key="2">
    <citation type="journal article" date="2004" name="Nature">
        <title>Finishing the euchromatic sequence of the human genome.</title>
        <authorList>
            <consortium name="International Human Genome Sequencing Consortium"/>
        </authorList>
    </citation>
    <scope>NUCLEOTIDE SEQUENCE [LARGE SCALE GENOMIC DNA]</scope>
</reference>
<dbReference type="OpenTargets" id="ENSG00000137959"/>
<dbReference type="Bgee" id="ENSG00000137959">
    <property type="expression patterns" value="Expressed in monocyte and 188 other cell types or tissues"/>
</dbReference>
<reference evidence="1" key="4">
    <citation type="submission" date="2025-08" db="UniProtKB">
        <authorList>
            <consortium name="Ensembl"/>
        </authorList>
    </citation>
    <scope>IDENTIFICATION</scope>
</reference>
<gene>
    <name evidence="1" type="primary">IFI44L</name>
</gene>
<dbReference type="EMBL" id="AC104837">
    <property type="status" value="NOT_ANNOTATED_CDS"/>
    <property type="molecule type" value="Genomic_DNA"/>
</dbReference>
<sequence>MLCDTMGLDGAEGAGLCMDDIPHILKGCMPDRYQDSLCGLCLRHQLY</sequence>
<reference evidence="1 2" key="3">
    <citation type="journal article" date="2006" name="Nature">
        <title>The DNA sequence and biological annotation of human chromosome 1.</title>
        <authorList>
            <person name="Gregory S.G."/>
            <person name="Barlow K.F."/>
            <person name="McLay K.E."/>
            <person name="Kaul R."/>
            <person name="Swarbreck D."/>
            <person name="Dunham A."/>
            <person name="Scott C.E."/>
            <person name="Howe K.L."/>
            <person name="Woodfine K."/>
            <person name="Spencer C.C."/>
            <person name="Jones M.C."/>
            <person name="Gillson C."/>
            <person name="Searle S."/>
            <person name="Zhou Y."/>
            <person name="Kokocinski F."/>
            <person name="McDonald L."/>
            <person name="Evans R."/>
            <person name="Phillips K."/>
            <person name="Atkinson A."/>
            <person name="Cooper R."/>
            <person name="Jones C."/>
            <person name="Hall R.E."/>
            <person name="Andrews T.D."/>
            <person name="Lloyd C."/>
            <person name="Ainscough R."/>
            <person name="Almeida J.P."/>
            <person name="Ambrose K.D."/>
            <person name="Anderson F."/>
            <person name="Andrew R.W."/>
            <person name="Ashwell R.I."/>
            <person name="Aubin K."/>
            <person name="Babbage A.K."/>
            <person name="Bagguley C.L."/>
            <person name="Bailey J."/>
            <person name="Beasley H."/>
            <person name="Bethel G."/>
            <person name="Bird C.P."/>
            <person name="Bray-Allen S."/>
            <person name="Brown J.Y."/>
            <person name="Brown A.J."/>
            <person name="Buckley D."/>
            <person name="Burton J."/>
            <person name="Bye J."/>
            <person name="Carder C."/>
            <person name="Chapman J.C."/>
            <person name="Clark S.Y."/>
            <person name="Clarke G."/>
            <person name="Clee C."/>
            <person name="Cobley V."/>
            <person name="Collier R.E."/>
            <person name="Corby N."/>
            <person name="Coville G.J."/>
            <person name="Davies J."/>
            <person name="Deadman R."/>
            <person name="Dunn M."/>
            <person name="Earthrowl M."/>
            <person name="Ellington A.G."/>
            <person name="Errington H."/>
            <person name="Frankish A."/>
            <person name="Frankland J."/>
            <person name="French L."/>
            <person name="Garner P."/>
            <person name="Garnett J."/>
            <person name="Gay L."/>
            <person name="Ghori M.R."/>
            <person name="Gibson R."/>
            <person name="Gilby L.M."/>
            <person name="Gillett W."/>
            <person name="Glithero R.J."/>
            <person name="Grafham D.V."/>
            <person name="Griffiths C."/>
            <person name="Griffiths-Jones S."/>
            <person name="Grocock R."/>
            <person name="Hammond S."/>
            <person name="Harrison E.S."/>
            <person name="Hart E."/>
            <person name="Haugen E."/>
            <person name="Heath P.D."/>
            <person name="Holmes S."/>
            <person name="Holt K."/>
            <person name="Howden P.J."/>
            <person name="Hunt A.R."/>
            <person name="Hunt S.E."/>
            <person name="Hunter G."/>
            <person name="Isherwood J."/>
            <person name="James R."/>
            <person name="Johnson C."/>
            <person name="Johnson D."/>
            <person name="Joy A."/>
            <person name="Kay M."/>
            <person name="Kershaw J.K."/>
            <person name="Kibukawa M."/>
            <person name="Kimberley A.M."/>
            <person name="King A."/>
            <person name="Knights A.J."/>
            <person name="Lad H."/>
            <person name="Laird G."/>
            <person name="Lawlor S."/>
            <person name="Leongamornlert D.A."/>
            <person name="Lloyd D.M."/>
            <person name="Loveland J."/>
            <person name="Lovell J."/>
            <person name="Lush M.J."/>
            <person name="Lyne R."/>
            <person name="Martin S."/>
            <person name="Mashreghi-Mohammadi M."/>
            <person name="Matthews L."/>
            <person name="Matthews N.S."/>
            <person name="McLaren S."/>
            <person name="Milne S."/>
            <person name="Mistry S."/>
            <person name="Moore M.J."/>
            <person name="Nickerson T."/>
            <person name="O'Dell C.N."/>
            <person name="Oliver K."/>
            <person name="Palmeiri A."/>
            <person name="Palmer S.A."/>
            <person name="Parker A."/>
            <person name="Patel D."/>
            <person name="Pearce A.V."/>
            <person name="Peck A.I."/>
            <person name="Pelan S."/>
            <person name="Phelps K."/>
            <person name="Phillimore B.J."/>
            <person name="Plumb R."/>
            <person name="Rajan J."/>
            <person name="Raymond C."/>
            <person name="Rouse G."/>
            <person name="Saenphimmachak C."/>
            <person name="Sehra H.K."/>
            <person name="Sheridan E."/>
            <person name="Shownkeen R."/>
            <person name="Sims S."/>
            <person name="Skuce C.D."/>
            <person name="Smith M."/>
            <person name="Steward C."/>
            <person name="Subramanian S."/>
            <person name="Sycamore N."/>
            <person name="Tracey A."/>
            <person name="Tromans A."/>
            <person name="Van Helmond Z."/>
            <person name="Wall M."/>
            <person name="Wallis J.M."/>
            <person name="White S."/>
            <person name="Whitehead S.L."/>
            <person name="Wilkinson J.E."/>
            <person name="Willey D.L."/>
            <person name="Williams H."/>
            <person name="Wilming L."/>
            <person name="Wray P.W."/>
            <person name="Wu Z."/>
            <person name="Coulson A."/>
            <person name="Vaudin M."/>
            <person name="Sulston J.E."/>
            <person name="Durbin R."/>
            <person name="Hubbard T."/>
            <person name="Wooster R."/>
            <person name="Dunham I."/>
            <person name="Carter N.P."/>
            <person name="McVean G."/>
            <person name="Ross M.T."/>
            <person name="Harrow J."/>
            <person name="Olson M.V."/>
            <person name="Beck S."/>
            <person name="Rogers J."/>
            <person name="Bentley D.R."/>
            <person name="Banerjee R."/>
            <person name="Bryant S.P."/>
            <person name="Burford D.C."/>
            <person name="Burrill W.D."/>
            <person name="Clegg S.M."/>
            <person name="Dhami P."/>
            <person name="Dovey O."/>
            <person name="Faulkner L.M."/>
            <person name="Gribble S.M."/>
            <person name="Langford C.F."/>
            <person name="Pandian R.D."/>
            <person name="Porter K.M."/>
            <person name="Prigmore E."/>
        </authorList>
    </citation>
    <scope>NUCLEOTIDE SEQUENCE [LARGE SCALE GENOMIC DNA]</scope>
</reference>
<dbReference type="AlphaFoldDB" id="A0A7P0Z4K2"/>
<name>A0A7P0Z4K2_HUMAN</name>
<keyword evidence="3" id="KW-1267">Proteomics identification</keyword>
<evidence type="ECO:0000313" key="1">
    <source>
        <dbReference type="Ensembl" id="ENSP00000506205.1"/>
    </source>
</evidence>
<proteinExistence type="evidence at protein level"/>
<dbReference type="HGNC" id="HGNC:17817">
    <property type="gene designation" value="IFI44L"/>
</dbReference>
<dbReference type="OrthoDB" id="25620at2759"/>
<dbReference type="Ensembl" id="ENST00000476521.5">
    <property type="protein sequence ID" value="ENSP00000506205.1"/>
    <property type="gene ID" value="ENSG00000137959.17"/>
</dbReference>
<reference evidence="1" key="5">
    <citation type="submission" date="2025-09" db="UniProtKB">
        <authorList>
            <consortium name="Ensembl"/>
        </authorList>
    </citation>
    <scope>IDENTIFICATION</scope>
</reference>
<dbReference type="GeneTree" id="ENSGT00940000163189"/>
<protein>
    <submittedName>
        <fullName evidence="1">Interferon induced protein 44 like</fullName>
    </submittedName>
</protein>
<dbReference type="Proteomes" id="UP000005640">
    <property type="component" value="Chromosome 1"/>
</dbReference>